<dbReference type="PANTHER" id="PTHR34477">
    <property type="entry name" value="UPF0213 PROTEIN YHBQ"/>
    <property type="match status" value="1"/>
</dbReference>
<dbReference type="Gene3D" id="3.40.1440.10">
    <property type="entry name" value="GIY-YIG endonuclease"/>
    <property type="match status" value="1"/>
</dbReference>
<geneLocation type="plasmid" evidence="4 5">
    <name>pNL2</name>
</geneLocation>
<organism evidence="3 5">
    <name type="scientific">Novosphingobium aromaticivorans (strain ATCC 700278 / DSM 12444 / CCUG 56034 / CIP 105152 / NBRC 16084 / F199)</name>
    <dbReference type="NCBI Taxonomy" id="279238"/>
    <lineage>
        <taxon>Bacteria</taxon>
        <taxon>Pseudomonadati</taxon>
        <taxon>Pseudomonadota</taxon>
        <taxon>Alphaproteobacteria</taxon>
        <taxon>Sphingomonadales</taxon>
        <taxon>Sphingomonadaceae</taxon>
        <taxon>Novosphingobium</taxon>
    </lineage>
</organism>
<keyword evidence="5" id="KW-1185">Reference proteome</keyword>
<dbReference type="eggNOG" id="COG2827">
    <property type="taxonomic scope" value="Bacteria"/>
</dbReference>
<comment type="similarity">
    <text evidence="1">Belongs to the UPF0213 family.</text>
</comment>
<protein>
    <submittedName>
        <fullName evidence="4">Excinuclease ABC, C subunit domain protein</fullName>
    </submittedName>
    <submittedName>
        <fullName evidence="3">Excinuclease ABC, C subunit-like protein</fullName>
    </submittedName>
</protein>
<name>Q2G4I0_NOVAD</name>
<dbReference type="AlphaFoldDB" id="Q2G4I0"/>
<dbReference type="InterPro" id="IPR035901">
    <property type="entry name" value="GIY-YIG_endonuc_sf"/>
</dbReference>
<evidence type="ECO:0000256" key="1">
    <source>
        <dbReference type="ARBA" id="ARBA00007435"/>
    </source>
</evidence>
<evidence type="ECO:0000259" key="2">
    <source>
        <dbReference type="PROSITE" id="PS50164"/>
    </source>
</evidence>
<dbReference type="PROSITE" id="PS50164">
    <property type="entry name" value="GIY_YIG"/>
    <property type="match status" value="1"/>
</dbReference>
<feature type="domain" description="GIY-YIG" evidence="2">
    <location>
        <begin position="13"/>
        <end position="90"/>
    </location>
</feature>
<dbReference type="EMBL" id="CP000248">
    <property type="protein sequence ID" value="ABD27243.1"/>
    <property type="molecule type" value="Genomic_DNA"/>
</dbReference>
<evidence type="ECO:0000313" key="3">
    <source>
        <dbReference type="EMBL" id="ABD27243.1"/>
    </source>
</evidence>
<dbReference type="STRING" id="279238.Saro_2807"/>
<dbReference type="PANTHER" id="PTHR34477:SF5">
    <property type="entry name" value="BSL5627 PROTEIN"/>
    <property type="match status" value="1"/>
</dbReference>
<dbReference type="KEGG" id="nar:Saro_3672"/>
<reference evidence="5" key="2">
    <citation type="submission" date="2006-01" db="EMBL/GenBank/DDBJ databases">
        <title>Complete sequence of Novosphingobium aromaticivorans DSM 12444.</title>
        <authorList>
            <consortium name="US DOE Joint Genome Institute"/>
            <person name="Copeland A."/>
            <person name="Lucas S."/>
            <person name="Lapidus A."/>
            <person name="Barry K."/>
            <person name="Detter J.C."/>
            <person name="Glavina T."/>
            <person name="Hammon N."/>
            <person name="Israni S."/>
            <person name="Pitluck S."/>
            <person name="Chain P."/>
            <person name="Malfatti S."/>
            <person name="Shin M."/>
            <person name="Vergez L."/>
            <person name="Schmutz J."/>
            <person name="Larimer F."/>
            <person name="Land M."/>
            <person name="Kyrpides N."/>
            <person name="Ivanova N."/>
            <person name="Fredrickson J."/>
            <person name="Balkwill D."/>
            <person name="Romine M.F."/>
            <person name="Richardson P."/>
        </authorList>
    </citation>
    <scope>NUCLEOTIDE SEQUENCE [LARGE SCALE GENOMIC DNA]</scope>
    <source>
        <strain evidence="5">ATCC 700278 / DSM 12444 / CCUG 56034 / CIP 105152 / NBRC 16084 / F199</strain>
    </source>
</reference>
<dbReference type="HOGENOM" id="CLU_135650_3_1_5"/>
<dbReference type="Proteomes" id="UP000009134">
    <property type="component" value="Plasmid pNL2"/>
</dbReference>
<proteinExistence type="inferred from homology"/>
<sequence length="118" mass="14125">MRPRVWHDGRMERGGWVYIMANRYRGGMYVGVTSDLIRRVWQHREGVGSSHVDDFGKTRLVYAERHEEIEPAIAREKLVKKWRREWKFALIEAGNPDWLDLWEQWYPAAMALRGVVER</sequence>
<dbReference type="Proteomes" id="UP000009134">
    <property type="component" value="Chromosome"/>
</dbReference>
<dbReference type="SUPFAM" id="SSF82771">
    <property type="entry name" value="GIY-YIG endonuclease"/>
    <property type="match status" value="1"/>
</dbReference>
<dbReference type="Pfam" id="PF01541">
    <property type="entry name" value="GIY-YIG"/>
    <property type="match status" value="1"/>
</dbReference>
<evidence type="ECO:0000313" key="4">
    <source>
        <dbReference type="EMBL" id="ABP64531.1"/>
    </source>
</evidence>
<evidence type="ECO:0000313" key="5">
    <source>
        <dbReference type="Proteomes" id="UP000009134"/>
    </source>
</evidence>
<accession>Q2G4I0</accession>
<dbReference type="InterPro" id="IPR000305">
    <property type="entry name" value="GIY-YIG_endonuc"/>
</dbReference>
<gene>
    <name evidence="3" type="ordered locus">Saro_2807</name>
    <name evidence="4" type="ordered locus">Saro_3672</name>
</gene>
<keyword evidence="4" id="KW-0614">Plasmid</keyword>
<dbReference type="EMBL" id="CP000677">
    <property type="protein sequence ID" value="ABP64531.1"/>
    <property type="molecule type" value="Genomic_DNA"/>
</dbReference>
<reference evidence="4 5" key="3">
    <citation type="submission" date="2007-04" db="EMBL/GenBank/DDBJ databases">
        <title>Complete sequence of plasmid pNL2 of Novosphingobium aromaticivorans DSM 12444.</title>
        <authorList>
            <consortium name="US DOE Joint Genome Institute"/>
            <person name="Copeland A."/>
            <person name="Lucas S."/>
            <person name="Lapidus A."/>
            <person name="Barry K."/>
            <person name="Detter J.C."/>
            <person name="Glavina del Rio T."/>
            <person name="Hammon N."/>
            <person name="Israni S."/>
            <person name="Dalin E."/>
            <person name="Tice H."/>
            <person name="Pitluck S."/>
            <person name="Chertkov O."/>
            <person name="Han C."/>
            <person name="Thomson S."/>
            <person name="Schmutz J."/>
            <person name="Larimer F."/>
            <person name="Land M."/>
            <person name="Kyrpides N."/>
            <person name="Ivanova N."/>
            <person name="Fredrickson J."/>
            <person name="Romine M.F."/>
            <person name="Richardson P."/>
        </authorList>
    </citation>
    <scope>NUCLEOTIDE SEQUENCE [LARGE SCALE GENOMIC DNA]</scope>
    <source>
        <strain evidence="5">ATCC 700278 / DSM 12444 / CCUG 56034 / CIP 105152 / NBRC 16084 / F199</strain>
        <strain evidence="4">DSM 12444</strain>
        <plasmid evidence="4 5">pNL2</plasmid>
    </source>
</reference>
<dbReference type="CDD" id="cd10448">
    <property type="entry name" value="GIY-YIG_unchar_3"/>
    <property type="match status" value="1"/>
</dbReference>
<dbReference type="InterPro" id="IPR050190">
    <property type="entry name" value="UPF0213_domain"/>
</dbReference>
<reference evidence="3" key="1">
    <citation type="submission" date="2006-01" db="EMBL/GenBank/DDBJ databases">
        <title>Complete sequence of chromosome of Novosphingobium aromaticivorans DSM 12444.</title>
        <authorList>
            <consortium name="US DOE Joint Genome Institute"/>
            <person name="Copeland A."/>
            <person name="Lucas S."/>
            <person name="Lapidus A."/>
            <person name="Barry K."/>
            <person name="Detter J.C."/>
            <person name="Glavina del Rio T."/>
            <person name="Hammon N."/>
            <person name="Israni S."/>
            <person name="Dalin E."/>
            <person name="Tice H."/>
            <person name="Pitluck S."/>
            <person name="Chertkov O."/>
            <person name="Han C."/>
            <person name="Thomson S."/>
            <person name="Schmutz J."/>
            <person name="Larimer F."/>
            <person name="Land M."/>
            <person name="Kyrpides N."/>
            <person name="Ivanova N."/>
            <person name="Fredrickson J."/>
            <person name="Balkwill D."/>
            <person name="Romine M.F."/>
            <person name="Richardson P."/>
        </authorList>
    </citation>
    <scope>NUCLEOTIDE SEQUENCE</scope>
    <source>
        <strain evidence="3">DSM 12444</strain>
    </source>
</reference>
<dbReference type="KEGG" id="nar:Saro_2807"/>